<dbReference type="CDD" id="cd06225">
    <property type="entry name" value="HAMP"/>
    <property type="match status" value="1"/>
</dbReference>
<dbReference type="PANTHER" id="PTHR45655:SF13">
    <property type="entry name" value="SOLUBLE GUANYLATE CYCLASE GCY-32-RELATED"/>
    <property type="match status" value="1"/>
</dbReference>
<dbReference type="Gene3D" id="3.30.70.1230">
    <property type="entry name" value="Nucleotide cyclase"/>
    <property type="match status" value="1"/>
</dbReference>
<evidence type="ECO:0000256" key="4">
    <source>
        <dbReference type="SAM" id="MobiDB-lite"/>
    </source>
</evidence>
<name>A0A7R7MSB1_MYCIT</name>
<dbReference type="CDD" id="cd07302">
    <property type="entry name" value="CHD"/>
    <property type="match status" value="1"/>
</dbReference>
<proteinExistence type="predicted"/>
<feature type="region of interest" description="Disordered" evidence="4">
    <location>
        <begin position="30"/>
        <end position="72"/>
    </location>
</feature>
<dbReference type="GO" id="GO:0035556">
    <property type="term" value="P:intracellular signal transduction"/>
    <property type="evidence" value="ECO:0007669"/>
    <property type="project" value="InterPro"/>
</dbReference>
<dbReference type="SMART" id="SM00044">
    <property type="entry name" value="CYCc"/>
    <property type="match status" value="1"/>
</dbReference>
<dbReference type="GO" id="GO:0004016">
    <property type="term" value="F:adenylate cyclase activity"/>
    <property type="evidence" value="ECO:0007669"/>
    <property type="project" value="UniProtKB-ARBA"/>
</dbReference>
<dbReference type="Pfam" id="PF00672">
    <property type="entry name" value="HAMP"/>
    <property type="match status" value="1"/>
</dbReference>
<dbReference type="Gene3D" id="6.10.340.10">
    <property type="match status" value="1"/>
</dbReference>
<dbReference type="Pfam" id="PF00211">
    <property type="entry name" value="Guanylate_cyc"/>
    <property type="match status" value="1"/>
</dbReference>
<gene>
    <name evidence="8" type="ORF">MINTM018_18390</name>
</gene>
<evidence type="ECO:0000313" key="9">
    <source>
        <dbReference type="Proteomes" id="UP000595205"/>
    </source>
</evidence>
<evidence type="ECO:0000256" key="5">
    <source>
        <dbReference type="SAM" id="Phobius"/>
    </source>
</evidence>
<dbReference type="InterPro" id="IPR001054">
    <property type="entry name" value="A/G_cyclase"/>
</dbReference>
<dbReference type="SUPFAM" id="SSF158472">
    <property type="entry name" value="HAMP domain-like"/>
    <property type="match status" value="1"/>
</dbReference>
<feature type="transmembrane region" description="Helical" evidence="5">
    <location>
        <begin position="83"/>
        <end position="104"/>
    </location>
</feature>
<feature type="domain" description="HAMP" evidence="7">
    <location>
        <begin position="508"/>
        <end position="560"/>
    </location>
</feature>
<keyword evidence="3" id="KW-0175">Coiled coil</keyword>
<dbReference type="InterPro" id="IPR003660">
    <property type="entry name" value="HAMP_dom"/>
</dbReference>
<dbReference type="Proteomes" id="UP000595205">
    <property type="component" value="Chromosome"/>
</dbReference>
<dbReference type="EMBL" id="AP024255">
    <property type="protein sequence ID" value="BCO99069.1"/>
    <property type="molecule type" value="Genomic_DNA"/>
</dbReference>
<evidence type="ECO:0000256" key="1">
    <source>
        <dbReference type="ARBA" id="ARBA00022692"/>
    </source>
</evidence>
<dbReference type="SUPFAM" id="SSF55073">
    <property type="entry name" value="Nucleotide cyclase"/>
    <property type="match status" value="1"/>
</dbReference>
<evidence type="ECO:0000313" key="8">
    <source>
        <dbReference type="EMBL" id="BCO99069.1"/>
    </source>
</evidence>
<evidence type="ECO:0000256" key="3">
    <source>
        <dbReference type="SAM" id="Coils"/>
    </source>
</evidence>
<dbReference type="PROSITE" id="PS50125">
    <property type="entry name" value="GUANYLATE_CYCLASE_2"/>
    <property type="match status" value="1"/>
</dbReference>
<protein>
    <submittedName>
        <fullName evidence="8">Adenylate/guanylate cyclase domain-containing protein</fullName>
    </submittedName>
</protein>
<accession>A0A7R7MSB1</accession>
<dbReference type="GO" id="GO:0016020">
    <property type="term" value="C:membrane"/>
    <property type="evidence" value="ECO:0007669"/>
    <property type="project" value="InterPro"/>
</dbReference>
<dbReference type="PROSITE" id="PS50885">
    <property type="entry name" value="HAMP"/>
    <property type="match status" value="1"/>
</dbReference>
<feature type="coiled-coil region" evidence="3">
    <location>
        <begin position="548"/>
        <end position="575"/>
    </location>
</feature>
<organism evidence="8 9">
    <name type="scientific">Mycobacterium intracellulare</name>
    <dbReference type="NCBI Taxonomy" id="1767"/>
    <lineage>
        <taxon>Bacteria</taxon>
        <taxon>Bacillati</taxon>
        <taxon>Actinomycetota</taxon>
        <taxon>Actinomycetes</taxon>
        <taxon>Mycobacteriales</taxon>
        <taxon>Mycobacteriaceae</taxon>
        <taxon>Mycobacterium</taxon>
        <taxon>Mycobacterium avium complex (MAC)</taxon>
    </lineage>
</organism>
<evidence type="ECO:0000259" key="6">
    <source>
        <dbReference type="PROSITE" id="PS50125"/>
    </source>
</evidence>
<evidence type="ECO:0000256" key="2">
    <source>
        <dbReference type="ARBA" id="ARBA00022989"/>
    </source>
</evidence>
<keyword evidence="1 5" id="KW-0812">Transmembrane</keyword>
<feature type="transmembrane region" description="Helical" evidence="5">
    <location>
        <begin position="488"/>
        <end position="507"/>
    </location>
</feature>
<dbReference type="SMART" id="SM00304">
    <property type="entry name" value="HAMP"/>
    <property type="match status" value="1"/>
</dbReference>
<keyword evidence="5" id="KW-0472">Membrane</keyword>
<dbReference type="InterPro" id="IPR029787">
    <property type="entry name" value="Nucleotide_cyclase"/>
</dbReference>
<keyword evidence="2 5" id="KW-1133">Transmembrane helix</keyword>
<dbReference type="AlphaFoldDB" id="A0A7R7MSB1"/>
<feature type="domain" description="Guanylate cyclase" evidence="6">
    <location>
        <begin position="600"/>
        <end position="727"/>
    </location>
</feature>
<dbReference type="GO" id="GO:0009190">
    <property type="term" value="P:cyclic nucleotide biosynthetic process"/>
    <property type="evidence" value="ECO:0007669"/>
    <property type="project" value="InterPro"/>
</dbReference>
<feature type="compositionally biased region" description="Basic and acidic residues" evidence="4">
    <location>
        <begin position="30"/>
        <end position="41"/>
    </location>
</feature>
<dbReference type="PANTHER" id="PTHR45655">
    <property type="entry name" value="GUANYLATE CYCLASE SOLUBLE SUBUNIT BETA-2"/>
    <property type="match status" value="1"/>
</dbReference>
<evidence type="ECO:0000259" key="7">
    <source>
        <dbReference type="PROSITE" id="PS50885"/>
    </source>
</evidence>
<reference evidence="8 9" key="1">
    <citation type="submission" date="2020-12" db="EMBL/GenBank/DDBJ databases">
        <title>Genome sequence of clinical Mycobacterium intracellulare strains.</title>
        <authorList>
            <person name="Tateishi Y."/>
            <person name="Matsumoto S."/>
            <person name="Fukushima Y."/>
            <person name="Nakajima C."/>
            <person name="Suzuki Y."/>
        </authorList>
    </citation>
    <scope>NUCLEOTIDE SEQUENCE [LARGE SCALE GENOMIC DNA]</scope>
    <source>
        <strain evidence="8 9">M018</strain>
    </source>
</reference>
<sequence length="772" mass="84734">MAMHTWGTGALTPNRVTANASISRRARASLLREELDPEKRGRQLTTSELTDAAPRIEPGPAHQPVTRTRQPRSRFRFGIQSKILITMLLSSILGVAVIGLIGAVSGRTALREVESERLIEMRESQKRAVQALFRELTSSLIVQSGGFGINEATANLSTAFAQLANANITPAEEQTLVNYYENDMIKPIKRITGNAIDLKAVLPSSNAQKYLQAHYTAAPRPTADSPPAEDAGDGSAWSAANARFDFFLRGIVTRFDYRDALLLDMQGNVVYSVMKGPDLGTNILTGPYRGSNLRGAYQKAVASNDVDFVWITDFQQYQPQLDTPTAWVVSPVGMNGKFEGVMALPVPIGKINTIMTANKHWEAAGMGPATETYLAGPDDLMRSDSRVFIEDPKQYRHEAIEAGTPPDVVDRALRLGGTTLVQPVPTAGLRAAQRGETGVMSATDYTGNRELEAYAPLDIPNSDLHWSILATRDNSDAFARLGRFSKNLVIAVTAMIFAICVASMFVAQAAVRPVRRLEEGTRKISSGDYDINIPVRTRDEIGDLTAAFNEMSRNLAIKEELLNEQRRENDRLMLALMPESVLQRYREGEETIAQKHQDVAIIYADIVGLDEMFTEMPEDELVGTVDELFRQFDSAAESLGVERIRTFHNGYLASCGVVTPRLDSIHRAVDFALEIGRIIDRFNSQSRHQLGLRVGVNTGNVVSGLVGRSGLVYDMWGGAVSLAYQMHSGAPQAGIYVSSQVYEAMRDVRQFTAAGTISVGGTDQAIYRLLER</sequence>